<name>A0A4U0RPP7_9ACTN</name>
<dbReference type="EMBL" id="SUMC01000156">
    <property type="protein sequence ID" value="TJZ96750.1"/>
    <property type="molecule type" value="Genomic_DNA"/>
</dbReference>
<dbReference type="AlphaFoldDB" id="A0A4U0RPP7"/>
<reference evidence="1 2" key="1">
    <citation type="submission" date="2019-04" db="EMBL/GenBank/DDBJ databases">
        <title>Streptomyces oryziradicis sp. nov., a novel actinomycete isolated from rhizosphere soil of rice (Oryza sativa L.).</title>
        <authorList>
            <person name="Li C."/>
        </authorList>
    </citation>
    <scope>NUCLEOTIDE SEQUENCE [LARGE SCALE GENOMIC DNA]</scope>
    <source>
        <strain evidence="1 2">NEAU-C40</strain>
    </source>
</reference>
<protein>
    <submittedName>
        <fullName evidence="1">Chromosome partitioning protein</fullName>
    </submittedName>
</protein>
<evidence type="ECO:0000313" key="1">
    <source>
        <dbReference type="EMBL" id="TJZ96750.1"/>
    </source>
</evidence>
<dbReference type="RefSeq" id="WP_136730713.1">
    <property type="nucleotide sequence ID" value="NZ_SUMC01000156.1"/>
</dbReference>
<organism evidence="1 2">
    <name type="scientific">Actinacidiphila oryziradicis</name>
    <dbReference type="NCBI Taxonomy" id="2571141"/>
    <lineage>
        <taxon>Bacteria</taxon>
        <taxon>Bacillati</taxon>
        <taxon>Actinomycetota</taxon>
        <taxon>Actinomycetes</taxon>
        <taxon>Kitasatosporales</taxon>
        <taxon>Streptomycetaceae</taxon>
        <taxon>Actinacidiphila</taxon>
    </lineage>
</organism>
<proteinExistence type="predicted"/>
<keyword evidence="2" id="KW-1185">Reference proteome</keyword>
<dbReference type="Proteomes" id="UP000305778">
    <property type="component" value="Unassembled WGS sequence"/>
</dbReference>
<comment type="caution">
    <text evidence="1">The sequence shown here is derived from an EMBL/GenBank/DDBJ whole genome shotgun (WGS) entry which is preliminary data.</text>
</comment>
<accession>A0A4U0RPP7</accession>
<dbReference type="OrthoDB" id="4231283at2"/>
<gene>
    <name evidence="1" type="ORF">FCI23_50575</name>
</gene>
<sequence length="152" mass="15949">MEIAVGYLFAWAVGKARRVAGRADQEADRTLDAAMDRLHDLVSRKLDGDRALERLAGEAELGQEEPGARTRQRVQLALEDAAEEDPGFAEALDQAVKQLQTLERAAATASAGDGGQAVGGNVHIQASDNSAAAWTMGNVTLGNPPPPGPHQG</sequence>
<evidence type="ECO:0000313" key="2">
    <source>
        <dbReference type="Proteomes" id="UP000305778"/>
    </source>
</evidence>